<dbReference type="PANTHER" id="PTHR33618:SF1">
    <property type="entry name" value="LARGE RIBOSOMAL SUBUNIT PROTEIN ML53"/>
    <property type="match status" value="1"/>
</dbReference>
<evidence type="ECO:0000256" key="5">
    <source>
        <dbReference type="ARBA" id="ARBA00023128"/>
    </source>
</evidence>
<dbReference type="PANTHER" id="PTHR33618">
    <property type="entry name" value="39S RIBOSOMAL PROTEIN L53, MITOCHONDRIAL"/>
    <property type="match status" value="1"/>
</dbReference>
<evidence type="ECO:0000256" key="4">
    <source>
        <dbReference type="ARBA" id="ARBA00022980"/>
    </source>
</evidence>
<evidence type="ECO:0000256" key="2">
    <source>
        <dbReference type="ARBA" id="ARBA00005557"/>
    </source>
</evidence>
<dbReference type="Proteomes" id="UP000694392">
    <property type="component" value="Unplaced"/>
</dbReference>
<evidence type="ECO:0000256" key="1">
    <source>
        <dbReference type="ARBA" id="ARBA00004173"/>
    </source>
</evidence>
<dbReference type="Pfam" id="PF10780">
    <property type="entry name" value="MRP_L53"/>
    <property type="match status" value="1"/>
</dbReference>
<reference evidence="9" key="1">
    <citation type="submission" date="2025-08" db="UniProtKB">
        <authorList>
            <consortium name="Ensembl"/>
        </authorList>
    </citation>
    <scope>IDENTIFICATION</scope>
</reference>
<evidence type="ECO:0000256" key="6">
    <source>
        <dbReference type="ARBA" id="ARBA00023274"/>
    </source>
</evidence>
<dbReference type="InterPro" id="IPR019716">
    <property type="entry name" value="Ribosomal_mL53"/>
</dbReference>
<proteinExistence type="inferred from homology"/>
<sequence length="113" mass="12419">MAGFVPPNKAGVVLKQVKSILVQFCPFEANVEATRKFLECLYAKKAVASSVGCEVKTDVRHDGSEPVVDIVFADGDRLIMKGANLTTKEMLLAFNSRCAVKELKEQEKTQKNT</sequence>
<comment type="subcellular location">
    <subcellularLocation>
        <location evidence="1">Mitochondrion</location>
    </subcellularLocation>
</comment>
<dbReference type="GeneTree" id="ENSGT00940000164970"/>
<evidence type="ECO:0000256" key="8">
    <source>
        <dbReference type="ARBA" id="ARBA00042721"/>
    </source>
</evidence>
<evidence type="ECO:0000256" key="3">
    <source>
        <dbReference type="ARBA" id="ARBA00022946"/>
    </source>
</evidence>
<accession>A0A8D0GY51</accession>
<dbReference type="Ensembl" id="ENSSPUT00000012551.1">
    <property type="protein sequence ID" value="ENSSPUP00000011764.1"/>
    <property type="gene ID" value="ENSSPUG00000009029.1"/>
</dbReference>
<protein>
    <recommendedName>
        <fullName evidence="7">Large ribosomal subunit protein mL53</fullName>
    </recommendedName>
    <alternativeName>
        <fullName evidence="8">39S ribosomal protein L53, mitochondrial</fullName>
    </alternativeName>
</protein>
<dbReference type="InterPro" id="IPR052473">
    <property type="entry name" value="mtLSU_mL53"/>
</dbReference>
<reference evidence="9" key="2">
    <citation type="submission" date="2025-09" db="UniProtKB">
        <authorList>
            <consortium name="Ensembl"/>
        </authorList>
    </citation>
    <scope>IDENTIFICATION</scope>
</reference>
<dbReference type="Gene3D" id="3.40.30.10">
    <property type="entry name" value="Glutaredoxin"/>
    <property type="match status" value="1"/>
</dbReference>
<keyword evidence="10" id="KW-1185">Reference proteome</keyword>
<organism evidence="9 10">
    <name type="scientific">Sphenodon punctatus</name>
    <name type="common">Tuatara</name>
    <name type="synonym">Hatteria punctata</name>
    <dbReference type="NCBI Taxonomy" id="8508"/>
    <lineage>
        <taxon>Eukaryota</taxon>
        <taxon>Metazoa</taxon>
        <taxon>Chordata</taxon>
        <taxon>Craniata</taxon>
        <taxon>Vertebrata</taxon>
        <taxon>Euteleostomi</taxon>
        <taxon>Lepidosauria</taxon>
        <taxon>Sphenodontia</taxon>
        <taxon>Sphenodontidae</taxon>
        <taxon>Sphenodon</taxon>
    </lineage>
</organism>
<keyword evidence="3" id="KW-0809">Transit peptide</keyword>
<dbReference type="GO" id="GO:0005762">
    <property type="term" value="C:mitochondrial large ribosomal subunit"/>
    <property type="evidence" value="ECO:0007669"/>
    <property type="project" value="TreeGrafter"/>
</dbReference>
<dbReference type="AlphaFoldDB" id="A0A8D0GY51"/>
<keyword evidence="4" id="KW-0689">Ribosomal protein</keyword>
<dbReference type="OMA" id="PVIDITF"/>
<comment type="similarity">
    <text evidence="2">Belongs to the mitochondrion-specific ribosomal protein mL53 family.</text>
</comment>
<evidence type="ECO:0000313" key="9">
    <source>
        <dbReference type="Ensembl" id="ENSSPUP00000011764.1"/>
    </source>
</evidence>
<keyword evidence="5" id="KW-0496">Mitochondrion</keyword>
<keyword evidence="6" id="KW-0687">Ribonucleoprotein</keyword>
<evidence type="ECO:0000256" key="7">
    <source>
        <dbReference type="ARBA" id="ARBA00035180"/>
    </source>
</evidence>
<evidence type="ECO:0000313" key="10">
    <source>
        <dbReference type="Proteomes" id="UP000694392"/>
    </source>
</evidence>
<name>A0A8D0GY51_SPHPU</name>